<dbReference type="AlphaFoldDB" id="A0A1D2MSE7"/>
<reference evidence="4 5" key="1">
    <citation type="journal article" date="2016" name="Genome Biol. Evol.">
        <title>Gene Family Evolution Reflects Adaptation to Soil Environmental Stressors in the Genome of the Collembolan Orchesella cincta.</title>
        <authorList>
            <person name="Faddeeva-Vakhrusheva A."/>
            <person name="Derks M.F."/>
            <person name="Anvar S.Y."/>
            <person name="Agamennone V."/>
            <person name="Suring W."/>
            <person name="Smit S."/>
            <person name="van Straalen N.M."/>
            <person name="Roelofs D."/>
        </authorList>
    </citation>
    <scope>NUCLEOTIDE SEQUENCE [LARGE SCALE GENOMIC DNA]</scope>
    <source>
        <tissue evidence="4">Mixed pool</tissue>
    </source>
</reference>
<evidence type="ECO:0000256" key="1">
    <source>
        <dbReference type="ARBA" id="ARBA00022737"/>
    </source>
</evidence>
<keyword evidence="5" id="KW-1185">Reference proteome</keyword>
<dbReference type="SUPFAM" id="SSF48403">
    <property type="entry name" value="Ankyrin repeat"/>
    <property type="match status" value="2"/>
</dbReference>
<feature type="repeat" description="ANK" evidence="3">
    <location>
        <begin position="75"/>
        <end position="107"/>
    </location>
</feature>
<dbReference type="OrthoDB" id="10251692at2759"/>
<dbReference type="SMART" id="SM00248">
    <property type="entry name" value="ANK"/>
    <property type="match status" value="8"/>
</dbReference>
<feature type="repeat" description="ANK" evidence="3">
    <location>
        <begin position="338"/>
        <end position="370"/>
    </location>
</feature>
<gene>
    <name evidence="4" type="ORF">Ocin01_11037</name>
</gene>
<evidence type="ECO:0000256" key="3">
    <source>
        <dbReference type="PROSITE-ProRule" id="PRU00023"/>
    </source>
</evidence>
<dbReference type="STRING" id="48709.A0A1D2MSE7"/>
<dbReference type="InterPro" id="IPR051165">
    <property type="entry name" value="Multifunctional_ANK_Repeat"/>
</dbReference>
<protein>
    <submittedName>
        <fullName evidence="4">Putative ankyrin repeat protein</fullName>
    </submittedName>
</protein>
<sequence length="730" mass="81968">MVRLYERIKSGTWREVSSPENFQFEGTPILHSISRIRFKDGDVSQLNDFVKFHVESGYDINQQTDDYIAQKRASLGFTALLAAVEQSNIVLAEILVKNGADVNIRDSSGFSACHWAVLVGDMACLQKLISLGAELKSTSKEQKGETVHPILHTAVDEGRTEMVFYLLDRGLVEVNEEAIYKNVLSELSFTRFPSRYNCIRTEPRVCQTLEVVDMSFTPLARAVRMRKIPIIDVLLKNQATLSDFSELHFCIIEGDTEVACILKERFPDEGLCNDKIGDNWALHCLHSIALQDELRLEKTKELIYDYIDAGWDVNSLSCSSTRKFVLPVPFIVDPVSFSGCSLLHLACMYKSLEIIKCLVEEGADVNIKAGAEGDTQLYPLQISILLEDWSSCIYLIANGADIHAVGCINAVPQSPPSDDVDDDNEIKLNSVELLLKLGYNGSVAALDAMLKKGIQWNGAKELHISIEGGNPSLIKKVLENVVQKITKDELTWTSQQVHGTVQVVPSLALLLVVSGGKETLDFDAMAVLMKLFAVHGYDFNATIKKSEASSESRVPLIFLILGIDFKHRSNLLKTLLEFERVQLQVRNTAGLTPVEWVLKKWNEQCLNDTYCWKTKDEGTYCSEIVKMLVTHGADVSELNIGADFKYHYGYKEMLQVLFCAGAKVHPEFFENPVCHSGYVAARPFHAEVGVLKKWVNEKNDRLKINLQFLASWRSTRYVKASKNVMQHWKP</sequence>
<evidence type="ECO:0000313" key="5">
    <source>
        <dbReference type="Proteomes" id="UP000094527"/>
    </source>
</evidence>
<dbReference type="PANTHER" id="PTHR24123:SF33">
    <property type="entry name" value="PROTEIN HOS4"/>
    <property type="match status" value="1"/>
</dbReference>
<keyword evidence="2 3" id="KW-0040">ANK repeat</keyword>
<dbReference type="Pfam" id="PF00023">
    <property type="entry name" value="Ank"/>
    <property type="match status" value="1"/>
</dbReference>
<comment type="caution">
    <text evidence="4">The sequence shown here is derived from an EMBL/GenBank/DDBJ whole genome shotgun (WGS) entry which is preliminary data.</text>
</comment>
<evidence type="ECO:0000313" key="4">
    <source>
        <dbReference type="EMBL" id="ODM95645.1"/>
    </source>
</evidence>
<dbReference type="EMBL" id="LJIJ01000640">
    <property type="protein sequence ID" value="ODM95645.1"/>
    <property type="molecule type" value="Genomic_DNA"/>
</dbReference>
<organism evidence="4 5">
    <name type="scientific">Orchesella cincta</name>
    <name type="common">Springtail</name>
    <name type="synonym">Podura cincta</name>
    <dbReference type="NCBI Taxonomy" id="48709"/>
    <lineage>
        <taxon>Eukaryota</taxon>
        <taxon>Metazoa</taxon>
        <taxon>Ecdysozoa</taxon>
        <taxon>Arthropoda</taxon>
        <taxon>Hexapoda</taxon>
        <taxon>Collembola</taxon>
        <taxon>Entomobryomorpha</taxon>
        <taxon>Entomobryoidea</taxon>
        <taxon>Orchesellidae</taxon>
        <taxon>Orchesellinae</taxon>
        <taxon>Orchesella</taxon>
    </lineage>
</organism>
<dbReference type="PANTHER" id="PTHR24123">
    <property type="entry name" value="ANKYRIN REPEAT-CONTAINING"/>
    <property type="match status" value="1"/>
</dbReference>
<accession>A0A1D2MSE7</accession>
<dbReference type="Gene3D" id="1.25.40.20">
    <property type="entry name" value="Ankyrin repeat-containing domain"/>
    <property type="match status" value="3"/>
</dbReference>
<name>A0A1D2MSE7_ORCCI</name>
<proteinExistence type="predicted"/>
<dbReference type="InterPro" id="IPR036770">
    <property type="entry name" value="Ankyrin_rpt-contain_sf"/>
</dbReference>
<evidence type="ECO:0000256" key="2">
    <source>
        <dbReference type="ARBA" id="ARBA00023043"/>
    </source>
</evidence>
<feature type="repeat" description="ANK" evidence="3">
    <location>
        <begin position="108"/>
        <end position="140"/>
    </location>
</feature>
<dbReference type="Pfam" id="PF12796">
    <property type="entry name" value="Ank_2"/>
    <property type="match status" value="1"/>
</dbReference>
<keyword evidence="1" id="KW-0677">Repeat</keyword>
<dbReference type="Proteomes" id="UP000094527">
    <property type="component" value="Unassembled WGS sequence"/>
</dbReference>
<dbReference type="PROSITE" id="PS50088">
    <property type="entry name" value="ANK_REPEAT"/>
    <property type="match status" value="3"/>
</dbReference>
<dbReference type="PROSITE" id="PS50297">
    <property type="entry name" value="ANK_REP_REGION"/>
    <property type="match status" value="2"/>
</dbReference>
<dbReference type="InterPro" id="IPR002110">
    <property type="entry name" value="Ankyrin_rpt"/>
</dbReference>